<dbReference type="RefSeq" id="WP_275817363.1">
    <property type="nucleotide sequence ID" value="NZ_BAAANM010000007.1"/>
</dbReference>
<reference evidence="3 4" key="1">
    <citation type="submission" date="2023-03" db="EMBL/GenBank/DDBJ databases">
        <title>Draft genome sequence of type strain Streptomyces ferralitis JCM 14344.</title>
        <authorList>
            <person name="Klaysubun C."/>
            <person name="Duangmal K."/>
        </authorList>
    </citation>
    <scope>NUCLEOTIDE SEQUENCE [LARGE SCALE GENOMIC DNA]</scope>
    <source>
        <strain evidence="3 4">JCM 14344</strain>
    </source>
</reference>
<feature type="domain" description="Histidine kinase/HSP90-like ATPase" evidence="2">
    <location>
        <begin position="35"/>
        <end position="145"/>
    </location>
</feature>
<dbReference type="EMBL" id="JARHTQ010000015">
    <property type="protein sequence ID" value="MDF2258390.1"/>
    <property type="molecule type" value="Genomic_DNA"/>
</dbReference>
<evidence type="ECO:0000313" key="4">
    <source>
        <dbReference type="Proteomes" id="UP001220022"/>
    </source>
</evidence>
<dbReference type="PANTHER" id="PTHR35526:SF3">
    <property type="entry name" value="ANTI-SIGMA-F FACTOR RSBW"/>
    <property type="match status" value="1"/>
</dbReference>
<dbReference type="PANTHER" id="PTHR35526">
    <property type="entry name" value="ANTI-SIGMA-F FACTOR RSBW-RELATED"/>
    <property type="match status" value="1"/>
</dbReference>
<organism evidence="3 4">
    <name type="scientific">Streptantibioticus ferralitis</name>
    <dbReference type="NCBI Taxonomy" id="236510"/>
    <lineage>
        <taxon>Bacteria</taxon>
        <taxon>Bacillati</taxon>
        <taxon>Actinomycetota</taxon>
        <taxon>Actinomycetes</taxon>
        <taxon>Kitasatosporales</taxon>
        <taxon>Streptomycetaceae</taxon>
        <taxon>Streptantibioticus</taxon>
    </lineage>
</organism>
<dbReference type="Gene3D" id="3.30.565.10">
    <property type="entry name" value="Histidine kinase-like ATPase, C-terminal domain"/>
    <property type="match status" value="1"/>
</dbReference>
<gene>
    <name evidence="3" type="ORF">P2L57_22510</name>
</gene>
<proteinExistence type="predicted"/>
<dbReference type="Proteomes" id="UP001220022">
    <property type="component" value="Unassembled WGS sequence"/>
</dbReference>
<keyword evidence="4" id="KW-1185">Reference proteome</keyword>
<comment type="caution">
    <text evidence="3">The sequence shown here is derived from an EMBL/GenBank/DDBJ whole genome shotgun (WGS) entry which is preliminary data.</text>
</comment>
<evidence type="ECO:0000256" key="1">
    <source>
        <dbReference type="ARBA" id="ARBA00022527"/>
    </source>
</evidence>
<evidence type="ECO:0000313" key="3">
    <source>
        <dbReference type="EMBL" id="MDF2258390.1"/>
    </source>
</evidence>
<protein>
    <submittedName>
        <fullName evidence="3">ATP-binding protein</fullName>
    </submittedName>
</protein>
<dbReference type="Pfam" id="PF13581">
    <property type="entry name" value="HATPase_c_2"/>
    <property type="match status" value="1"/>
</dbReference>
<dbReference type="InterPro" id="IPR036890">
    <property type="entry name" value="HATPase_C_sf"/>
</dbReference>
<name>A0ABT5Z5Q8_9ACTN</name>
<keyword evidence="1" id="KW-0723">Serine/threonine-protein kinase</keyword>
<keyword evidence="1" id="KW-0808">Transferase</keyword>
<evidence type="ECO:0000259" key="2">
    <source>
        <dbReference type="Pfam" id="PF13581"/>
    </source>
</evidence>
<keyword evidence="1" id="KW-0418">Kinase</keyword>
<dbReference type="InterPro" id="IPR050267">
    <property type="entry name" value="Anti-sigma-factor_SerPK"/>
</dbReference>
<sequence>MPDLLATLAEQDSMGKSRQSNSRTCVGQWELSLAVEPRSIEHVRRILRAQLHYWGRTDVEFVALLGTTELLTNVLKHTEDRQAVVRVRVTADAVVVTVRDFDDRLPQIRAVESLAEDGRGLPLLRSLADAMGMAASTTGKDVWFRLDCAGLPQDAADESE</sequence>
<dbReference type="CDD" id="cd16936">
    <property type="entry name" value="HATPase_RsbW-like"/>
    <property type="match status" value="1"/>
</dbReference>
<keyword evidence="3" id="KW-0067">ATP-binding</keyword>
<dbReference type="SUPFAM" id="SSF55874">
    <property type="entry name" value="ATPase domain of HSP90 chaperone/DNA topoisomerase II/histidine kinase"/>
    <property type="match status" value="1"/>
</dbReference>
<keyword evidence="3" id="KW-0547">Nucleotide-binding</keyword>
<dbReference type="InterPro" id="IPR003594">
    <property type="entry name" value="HATPase_dom"/>
</dbReference>
<accession>A0ABT5Z5Q8</accession>
<dbReference type="GO" id="GO:0005524">
    <property type="term" value="F:ATP binding"/>
    <property type="evidence" value="ECO:0007669"/>
    <property type="project" value="UniProtKB-KW"/>
</dbReference>